<reference evidence="2 3" key="1">
    <citation type="submission" date="2020-07" db="EMBL/GenBank/DDBJ databases">
        <title>Sequencing the genomes of 1000 actinobacteria strains.</title>
        <authorList>
            <person name="Klenk H.-P."/>
        </authorList>
    </citation>
    <scope>NUCLEOTIDE SEQUENCE [LARGE SCALE GENOMIC DNA]</scope>
    <source>
        <strain evidence="2 3">DSM 45278</strain>
    </source>
</reference>
<name>A0A7Z0BKI0_9ACTN</name>
<dbReference type="Proteomes" id="UP000584931">
    <property type="component" value="Unassembled WGS sequence"/>
</dbReference>
<proteinExistence type="predicted"/>
<sequence>MGQDPHEEVGGSHGDFAGEQARGEGQEELEERYGAEPGDEFAGRLRQV</sequence>
<dbReference type="EMBL" id="JACCHL010000001">
    <property type="protein sequence ID" value="NYH54873.1"/>
    <property type="molecule type" value="Genomic_DNA"/>
</dbReference>
<gene>
    <name evidence="2" type="ORF">HNR06_004462</name>
</gene>
<comment type="caution">
    <text evidence="2">The sequence shown here is derived from an EMBL/GenBank/DDBJ whole genome shotgun (WGS) entry which is preliminary data.</text>
</comment>
<evidence type="ECO:0000313" key="3">
    <source>
        <dbReference type="Proteomes" id="UP000584931"/>
    </source>
</evidence>
<dbReference type="RefSeq" id="WP_179811161.1">
    <property type="nucleotide sequence ID" value="NZ_JACCHL010000001.1"/>
</dbReference>
<evidence type="ECO:0000256" key="1">
    <source>
        <dbReference type="SAM" id="MobiDB-lite"/>
    </source>
</evidence>
<accession>A0A7Z0BKI0</accession>
<organism evidence="2 3">
    <name type="scientific">Nocardiopsis sinuspersici</name>
    <dbReference type="NCBI Taxonomy" id="501010"/>
    <lineage>
        <taxon>Bacteria</taxon>
        <taxon>Bacillati</taxon>
        <taxon>Actinomycetota</taxon>
        <taxon>Actinomycetes</taxon>
        <taxon>Streptosporangiales</taxon>
        <taxon>Nocardiopsidaceae</taxon>
        <taxon>Nocardiopsis</taxon>
    </lineage>
</organism>
<feature type="compositionally biased region" description="Basic and acidic residues" evidence="1">
    <location>
        <begin position="1"/>
        <end position="10"/>
    </location>
</feature>
<feature type="region of interest" description="Disordered" evidence="1">
    <location>
        <begin position="1"/>
        <end position="48"/>
    </location>
</feature>
<evidence type="ECO:0000313" key="2">
    <source>
        <dbReference type="EMBL" id="NYH54873.1"/>
    </source>
</evidence>
<protein>
    <submittedName>
        <fullName evidence="2">Uncharacterized protein</fullName>
    </submittedName>
</protein>
<dbReference type="AlphaFoldDB" id="A0A7Z0BKI0"/>